<dbReference type="InterPro" id="IPR050091">
    <property type="entry name" value="PKS_NRPS_Biosynth_Enz"/>
</dbReference>
<name>A0A7R9I2T5_9NEOP</name>
<dbReference type="Gene3D" id="3.40.50.1820">
    <property type="entry name" value="alpha/beta hydrolase"/>
    <property type="match status" value="1"/>
</dbReference>
<dbReference type="GO" id="GO:0006633">
    <property type="term" value="P:fatty acid biosynthetic process"/>
    <property type="evidence" value="ECO:0007669"/>
    <property type="project" value="TreeGrafter"/>
</dbReference>
<dbReference type="SUPFAM" id="SSF51735">
    <property type="entry name" value="NAD(P)-binding Rossmann-fold domains"/>
    <property type="match status" value="1"/>
</dbReference>
<dbReference type="InterPro" id="IPR029058">
    <property type="entry name" value="AB_hydrolase_fold"/>
</dbReference>
<dbReference type="InterPro" id="IPR001031">
    <property type="entry name" value="Thioesterase"/>
</dbReference>
<dbReference type="GO" id="GO:0016491">
    <property type="term" value="F:oxidoreductase activity"/>
    <property type="evidence" value="ECO:0007669"/>
    <property type="project" value="InterPro"/>
</dbReference>
<dbReference type="InterPro" id="IPR036291">
    <property type="entry name" value="NAD(P)-bd_dom_sf"/>
</dbReference>
<protein>
    <recommendedName>
        <fullName evidence="1">oleoyl-[acyl-carrier-protein] hydrolase</fullName>
        <ecNumber evidence="1">3.1.2.14</ecNumber>
    </recommendedName>
</protein>
<dbReference type="EMBL" id="OD566683">
    <property type="protein sequence ID" value="CAD7444473.1"/>
    <property type="molecule type" value="Genomic_DNA"/>
</dbReference>
<dbReference type="PANTHER" id="PTHR43775:SF23">
    <property type="entry name" value="FATTY ACID SYNTHASE 3"/>
    <property type="match status" value="1"/>
</dbReference>
<evidence type="ECO:0000259" key="2">
    <source>
        <dbReference type="SMART" id="SM00829"/>
    </source>
</evidence>
<dbReference type="EC" id="3.1.2.14" evidence="1"/>
<dbReference type="AlphaFoldDB" id="A0A7R9I2T5"/>
<dbReference type="SMART" id="SM00829">
    <property type="entry name" value="PKS_ER"/>
    <property type="match status" value="1"/>
</dbReference>
<sequence length="613" mass="67502">MALPPTSSNMLQHQTKVVQQVGLIKTSLKIWTRMTMLILLRMKIKIEDCNQDKSAESDNLEPASGINDVGHLEISGVTDDGRRVMSVVQNNEDVSQKYLDTYLTWDIPDSWSLEDAATVPLAYATAYHCLIQTALLKSEETVLIHAGHTPVGQAAIAFALHIGSVVFTTVTEIIHKEFLMKRFPQVAPFLAESRIPTPWGMQHSWLLLALLVPGESLKPRTPLLLPTLFFPLTPHPPACQNDDTYLHNLDVASRSLDSLSHFVSLIDKSGEDISESRIKADLPILNVQWSHGIKVSNYEGLENLLPSNLQELEGVGFDFLSKTKSPLLLVPSLSSGIGYAPEVLPIFIVPGIKDSIKTFIEPLAKNILYPTICIDLQDHIVSLQDSATNIVKRSDMLASMRSKCASSFWQDKLVPFSLTYPEDQSCGELGVRNCSSQPLKATSKPAISDSQMFLTVLDENWTITVLVVAAVAAVIVHMKKIQPTGPYNLVGVSWGGILAIEIARELTSQEQICQLFLLDGVPETTLNIIKQLGKGDQLQFNLISSYKPSETLLSGDVHLIQREGASQEDTCQLDKIFQGTVIVHTVDSDQNTLLSNKATADIINDEALANIHM</sequence>
<evidence type="ECO:0000256" key="1">
    <source>
        <dbReference type="ARBA" id="ARBA00012480"/>
    </source>
</evidence>
<dbReference type="GO" id="GO:0016297">
    <property type="term" value="F:fatty acyl-[ACP] hydrolase activity"/>
    <property type="evidence" value="ECO:0007669"/>
    <property type="project" value="UniProtKB-EC"/>
</dbReference>
<dbReference type="PANTHER" id="PTHR43775">
    <property type="entry name" value="FATTY ACID SYNTHASE"/>
    <property type="match status" value="1"/>
</dbReference>
<gene>
    <name evidence="3" type="ORF">TBIB3V08_LOCUS6850</name>
</gene>
<accession>A0A7R9I2T5</accession>
<reference evidence="3" key="1">
    <citation type="submission" date="2020-11" db="EMBL/GenBank/DDBJ databases">
        <authorList>
            <person name="Tran Van P."/>
        </authorList>
    </citation>
    <scope>NUCLEOTIDE SEQUENCE</scope>
</reference>
<proteinExistence type="predicted"/>
<dbReference type="InterPro" id="IPR020843">
    <property type="entry name" value="ER"/>
</dbReference>
<organism evidence="3">
    <name type="scientific">Timema bartmani</name>
    <dbReference type="NCBI Taxonomy" id="61472"/>
    <lineage>
        <taxon>Eukaryota</taxon>
        <taxon>Metazoa</taxon>
        <taxon>Ecdysozoa</taxon>
        <taxon>Arthropoda</taxon>
        <taxon>Hexapoda</taxon>
        <taxon>Insecta</taxon>
        <taxon>Pterygota</taxon>
        <taxon>Neoptera</taxon>
        <taxon>Polyneoptera</taxon>
        <taxon>Phasmatodea</taxon>
        <taxon>Timematodea</taxon>
        <taxon>Timematoidea</taxon>
        <taxon>Timematidae</taxon>
        <taxon>Timema</taxon>
    </lineage>
</organism>
<dbReference type="Pfam" id="PF00975">
    <property type="entry name" value="Thioesterase"/>
    <property type="match status" value="1"/>
</dbReference>
<dbReference type="GO" id="GO:0004312">
    <property type="term" value="F:fatty acid synthase activity"/>
    <property type="evidence" value="ECO:0007669"/>
    <property type="project" value="TreeGrafter"/>
</dbReference>
<dbReference type="SUPFAM" id="SSF53474">
    <property type="entry name" value="alpha/beta-Hydrolases"/>
    <property type="match status" value="1"/>
</dbReference>
<feature type="domain" description="Enoyl reductase (ER)" evidence="2">
    <location>
        <begin position="41"/>
        <end position="263"/>
    </location>
</feature>
<dbReference type="Gene3D" id="3.90.180.10">
    <property type="entry name" value="Medium-chain alcohol dehydrogenases, catalytic domain"/>
    <property type="match status" value="1"/>
</dbReference>
<evidence type="ECO:0000313" key="3">
    <source>
        <dbReference type="EMBL" id="CAD7444473.1"/>
    </source>
</evidence>